<sequence>MIHRPGIRLLSVATAAAGAAALLSACSGLAPDQHREVSYGVSAPVHRLVIEGHTGDVRVTGGGSTVSVTERQNYKSAPPHTTHTTTDGTLTLGYDCHDCGVDYDVRVPTGTTVAVTANTGDVSITSIGGPVTASTDTGTVTGDQLATSQAHLTSETGDVRATFTHAPATVYATSQTGSVEVTVPRGTPYAVQASSQTGKVHIGVPRADNNSHTITAKAETGDVTVRTG</sequence>
<dbReference type="Proteomes" id="UP001216579">
    <property type="component" value="Unassembled WGS sequence"/>
</dbReference>
<feature type="signal peptide" evidence="1">
    <location>
        <begin position="1"/>
        <end position="30"/>
    </location>
</feature>
<keyword evidence="4" id="KW-1185">Reference proteome</keyword>
<organism evidence="3 4">
    <name type="scientific">Streptomyces silvisoli</name>
    <dbReference type="NCBI Taxonomy" id="3034235"/>
    <lineage>
        <taxon>Bacteria</taxon>
        <taxon>Bacillati</taxon>
        <taxon>Actinomycetota</taxon>
        <taxon>Actinomycetes</taxon>
        <taxon>Kitasatosporales</taxon>
        <taxon>Streptomycetaceae</taxon>
        <taxon>Streptomyces</taxon>
    </lineage>
</organism>
<dbReference type="RefSeq" id="WP_276092255.1">
    <property type="nucleotide sequence ID" value="NZ_JARJBC010000002.1"/>
</dbReference>
<evidence type="ECO:0000259" key="2">
    <source>
        <dbReference type="Pfam" id="PF13349"/>
    </source>
</evidence>
<keyword evidence="1" id="KW-0732">Signal</keyword>
<gene>
    <name evidence="3" type="ORF">P3G67_04360</name>
</gene>
<proteinExistence type="predicted"/>
<reference evidence="3 4" key="1">
    <citation type="submission" date="2023-03" db="EMBL/GenBank/DDBJ databases">
        <title>Draft genome sequence of Streptomyces sp. RB6PN23 isolated from peat swamp forest in Thailand.</title>
        <authorList>
            <person name="Klaysubun C."/>
            <person name="Duangmal K."/>
        </authorList>
    </citation>
    <scope>NUCLEOTIDE SEQUENCE [LARGE SCALE GENOMIC DNA]</scope>
    <source>
        <strain evidence="3 4">RB6PN23</strain>
    </source>
</reference>
<evidence type="ECO:0000256" key="1">
    <source>
        <dbReference type="SAM" id="SignalP"/>
    </source>
</evidence>
<dbReference type="Pfam" id="PF13349">
    <property type="entry name" value="DUF4097"/>
    <property type="match status" value="1"/>
</dbReference>
<protein>
    <submittedName>
        <fullName evidence="3">DUF4097 family beta strand repeat-containing protein</fullName>
    </submittedName>
</protein>
<feature type="chain" id="PRO_5046118042" evidence="1">
    <location>
        <begin position="31"/>
        <end position="228"/>
    </location>
</feature>
<dbReference type="EMBL" id="JARJBC010000002">
    <property type="protein sequence ID" value="MDF3288470.1"/>
    <property type="molecule type" value="Genomic_DNA"/>
</dbReference>
<dbReference type="InterPro" id="IPR025164">
    <property type="entry name" value="Toastrack_DUF4097"/>
</dbReference>
<evidence type="ECO:0000313" key="4">
    <source>
        <dbReference type="Proteomes" id="UP001216579"/>
    </source>
</evidence>
<comment type="caution">
    <text evidence="3">The sequence shown here is derived from an EMBL/GenBank/DDBJ whole genome shotgun (WGS) entry which is preliminary data.</text>
</comment>
<evidence type="ECO:0000313" key="3">
    <source>
        <dbReference type="EMBL" id="MDF3288470.1"/>
    </source>
</evidence>
<accession>A0ABT5ZF71</accession>
<feature type="domain" description="DUF4097" evidence="2">
    <location>
        <begin position="111"/>
        <end position="225"/>
    </location>
</feature>
<dbReference type="PROSITE" id="PS51257">
    <property type="entry name" value="PROKAR_LIPOPROTEIN"/>
    <property type="match status" value="1"/>
</dbReference>
<name>A0ABT5ZF71_9ACTN</name>